<dbReference type="Proteomes" id="UP000651085">
    <property type="component" value="Unassembled WGS sequence"/>
</dbReference>
<dbReference type="RefSeq" id="WP_262434143.1">
    <property type="nucleotide sequence ID" value="NZ_JACRTF010000001.1"/>
</dbReference>
<evidence type="ECO:0000313" key="2">
    <source>
        <dbReference type="Proteomes" id="UP000651085"/>
    </source>
</evidence>
<protein>
    <submittedName>
        <fullName evidence="1">Uncharacterized protein</fullName>
    </submittedName>
</protein>
<proteinExistence type="predicted"/>
<reference evidence="1" key="1">
    <citation type="submission" date="2020-08" db="EMBL/GenBank/DDBJ databases">
        <title>Genome public.</title>
        <authorList>
            <person name="Liu C."/>
            <person name="Sun Q."/>
        </authorList>
    </citation>
    <scope>NUCLEOTIDE SEQUENCE</scope>
    <source>
        <strain evidence="1">N12</strain>
    </source>
</reference>
<evidence type="ECO:0000313" key="1">
    <source>
        <dbReference type="EMBL" id="MBC8592981.1"/>
    </source>
</evidence>
<organism evidence="1 2">
    <name type="scientific">Jilunia laotingensis</name>
    <dbReference type="NCBI Taxonomy" id="2763675"/>
    <lineage>
        <taxon>Bacteria</taxon>
        <taxon>Pseudomonadati</taxon>
        <taxon>Bacteroidota</taxon>
        <taxon>Bacteroidia</taxon>
        <taxon>Bacteroidales</taxon>
        <taxon>Bacteroidaceae</taxon>
        <taxon>Jilunia</taxon>
    </lineage>
</organism>
<keyword evidence="2" id="KW-1185">Reference proteome</keyword>
<dbReference type="AlphaFoldDB" id="A0A926IPQ1"/>
<name>A0A926IPQ1_9BACT</name>
<dbReference type="EMBL" id="JACRTF010000001">
    <property type="protein sequence ID" value="MBC8592981.1"/>
    <property type="molecule type" value="Genomic_DNA"/>
</dbReference>
<accession>A0A926IPQ1</accession>
<sequence>MDSKAFFKNIFTCLFLCTICTTNNGQNVSLGNIIKKNQYNPVYNSISTPASGKSRDFLPVSPTVGSLGVFGQIPVGNYTGTADINMPLYTTIKYKEDRNNVEKLKLYLIQNSLTYANTRELDKYYFNSNEELGKMVPASTNDYTSIDYRGNVLYETDIQNKRLPSEGYITLSKYSICYHYLYKVVIYGFRQQDLSEGKTKSNNK</sequence>
<gene>
    <name evidence="1" type="ORF">H8744_06870</name>
</gene>
<comment type="caution">
    <text evidence="1">The sequence shown here is derived from an EMBL/GenBank/DDBJ whole genome shotgun (WGS) entry which is preliminary data.</text>
</comment>